<accession>A0ABX7Y4A1</accession>
<dbReference type="InterPro" id="IPR051549">
    <property type="entry name" value="PEP_Utilizing_Enz"/>
</dbReference>
<keyword evidence="4" id="KW-1185">Reference proteome</keyword>
<gene>
    <name evidence="3" type="ORF">J5A65_13405</name>
</gene>
<dbReference type="PANTHER" id="PTHR43615:SF1">
    <property type="entry name" value="PPDK_N DOMAIN-CONTAINING PROTEIN"/>
    <property type="match status" value="1"/>
</dbReference>
<dbReference type="InterPro" id="IPR013815">
    <property type="entry name" value="ATP_grasp_subdomain_1"/>
</dbReference>
<feature type="domain" description="Pyruvate phosphate dikinase AMP/ATP-binding" evidence="2">
    <location>
        <begin position="64"/>
        <end position="285"/>
    </location>
</feature>
<dbReference type="InterPro" id="IPR008279">
    <property type="entry name" value="PEP-util_enz_mobile_dom"/>
</dbReference>
<dbReference type="SUPFAM" id="SSF52009">
    <property type="entry name" value="Phosphohistidine domain"/>
    <property type="match status" value="1"/>
</dbReference>
<dbReference type="InterPro" id="IPR002192">
    <property type="entry name" value="PPDK_AMP/ATP-bd"/>
</dbReference>
<sequence>MNKHRFIQLTKDIPRNEYGGKADGLIELVSLGFEVPDAIIIPYSVIKELFGSSYLYDSQTFNLNLMTLAEEINQHFDGEYLAVRSSSAREDQVAASFAGQFETVLGVKGIEKLSQAIMRCWESATSERQRKYSETMGQNDSAMLSLVVQRMVVAECSGIVFSGKPDVDRSLALVEASYGLGEVVVGGHTVPDRHWVAVGTDTVVHQTIGSKQFRFDQTVSGGIQKSVVESTSASGLALDEACVLKIANDAQYAANYLGRQVDLEWAIHKSRVYYLQLRPVTTQVVSDEARTPYVGNVDPYTEARTLWSRMDIGEIFTGQLSPIGVDFAKYYQMNVHEKCGRWTGARDYGDMSLHMGYLQNHVYLNVSYTAHLLSQMPHMRDLARFTNRFTSPDVDPTRITNPFGIYSGYGKISRSFLFFLGSLFREIVDSSRRAKRMDESRRKAFALMRSLKLEKYSNSALEKLFEKGLDYFSRMNAQYMPYYINASTIHALLEGVVSVWVPEIGPSVIENLKTDMSNLRTVAASEDIDALFEHAKEYSGVYEALLQAPLGEAMDAISSAKGGKDFISEALEPFLMEHGVRGHEEMELANPRWVDEPEQVVEFLVRRALEANNHSDQIQRPRILRETVGIDELPISGVRRAIILTVAKLYKKTSEQREVARMAMITSSWIIRKIIIELSQRLCKKNILEDPKQIWCCKFEEIRSALRGDVTRIPSGQELANRDADWKTALEGPLPPQSFYGYWNPTMISNDLNRDEKRITGLPVSTGVIKGRVCVIKNLDRELRNFRTGEILVAPYTDASWTPLIRDAAAIVTDEGSYLSHSAIVAREFGIPCIVSTRDATSFFRTGDVITVNGNSGSAVLD</sequence>
<dbReference type="Pfam" id="PF00391">
    <property type="entry name" value="PEP-utilizers"/>
    <property type="match status" value="1"/>
</dbReference>
<evidence type="ECO:0000259" key="2">
    <source>
        <dbReference type="Pfam" id="PF01326"/>
    </source>
</evidence>
<dbReference type="InterPro" id="IPR036637">
    <property type="entry name" value="Phosphohistidine_dom_sf"/>
</dbReference>
<dbReference type="PANTHER" id="PTHR43615">
    <property type="entry name" value="PHOSPHOENOLPYRUVATE SYNTHASE-RELATED"/>
    <property type="match status" value="1"/>
</dbReference>
<protein>
    <recommendedName>
        <fullName evidence="5">Phosphoenolpyruvate synthase</fullName>
    </recommendedName>
</protein>
<dbReference type="Pfam" id="PF01326">
    <property type="entry name" value="PPDK_N"/>
    <property type="match status" value="1"/>
</dbReference>
<evidence type="ECO:0008006" key="5">
    <source>
        <dbReference type="Google" id="ProtNLM"/>
    </source>
</evidence>
<dbReference type="SUPFAM" id="SSF56059">
    <property type="entry name" value="Glutathione synthetase ATP-binding domain-like"/>
    <property type="match status" value="1"/>
</dbReference>
<proteinExistence type="predicted"/>
<dbReference type="Gene3D" id="3.30.1490.20">
    <property type="entry name" value="ATP-grasp fold, A domain"/>
    <property type="match status" value="1"/>
</dbReference>
<name>A0ABX7Y4A1_9ACTN</name>
<dbReference type="RefSeq" id="WP_212323069.1">
    <property type="nucleotide sequence ID" value="NZ_AP024463.1"/>
</dbReference>
<reference evidence="3 4" key="1">
    <citation type="submission" date="2021-03" db="EMBL/GenBank/DDBJ databases">
        <title>Human Oral Microbial Genomes.</title>
        <authorList>
            <person name="Johnston C.D."/>
            <person name="Chen T."/>
            <person name="Dewhirst F.E."/>
        </authorList>
    </citation>
    <scope>NUCLEOTIDE SEQUENCE [LARGE SCALE GENOMIC DNA]</scope>
    <source>
        <strain evidence="3 4">DSMZ 100122</strain>
    </source>
</reference>
<evidence type="ECO:0000313" key="4">
    <source>
        <dbReference type="Proteomes" id="UP000678513"/>
    </source>
</evidence>
<evidence type="ECO:0000259" key="1">
    <source>
        <dbReference type="Pfam" id="PF00391"/>
    </source>
</evidence>
<organism evidence="3 4">
    <name type="scientific">Arachnia rubra</name>
    <dbReference type="NCBI Taxonomy" id="1547448"/>
    <lineage>
        <taxon>Bacteria</taxon>
        <taxon>Bacillati</taxon>
        <taxon>Actinomycetota</taxon>
        <taxon>Actinomycetes</taxon>
        <taxon>Propionibacteriales</taxon>
        <taxon>Propionibacteriaceae</taxon>
        <taxon>Arachnia</taxon>
    </lineage>
</organism>
<dbReference type="Gene3D" id="3.30.470.20">
    <property type="entry name" value="ATP-grasp fold, B domain"/>
    <property type="match status" value="1"/>
</dbReference>
<feature type="domain" description="PEP-utilising enzyme mobile" evidence="1">
    <location>
        <begin position="787"/>
        <end position="857"/>
    </location>
</feature>
<dbReference type="Proteomes" id="UP000678513">
    <property type="component" value="Chromosome"/>
</dbReference>
<evidence type="ECO:0000313" key="3">
    <source>
        <dbReference type="EMBL" id="QUC07892.1"/>
    </source>
</evidence>
<dbReference type="Gene3D" id="3.50.30.10">
    <property type="entry name" value="Phosphohistidine domain"/>
    <property type="match status" value="1"/>
</dbReference>
<dbReference type="EMBL" id="CP072384">
    <property type="protein sequence ID" value="QUC07892.1"/>
    <property type="molecule type" value="Genomic_DNA"/>
</dbReference>